<dbReference type="RefSeq" id="WP_182529331.1">
    <property type="nucleotide sequence ID" value="NZ_JACGXL010000001.1"/>
</dbReference>
<dbReference type="Pfam" id="PF05368">
    <property type="entry name" value="NmrA"/>
    <property type="match status" value="1"/>
</dbReference>
<keyword evidence="3" id="KW-1185">Reference proteome</keyword>
<dbReference type="Proteomes" id="UP000550401">
    <property type="component" value="Unassembled WGS sequence"/>
</dbReference>
<evidence type="ECO:0000313" key="2">
    <source>
        <dbReference type="EMBL" id="MBA8886236.1"/>
    </source>
</evidence>
<dbReference type="InterPro" id="IPR036291">
    <property type="entry name" value="NAD(P)-bd_dom_sf"/>
</dbReference>
<comment type="caution">
    <text evidence="2">The sequence shown here is derived from an EMBL/GenBank/DDBJ whole genome shotgun (WGS) entry which is preliminary data.</text>
</comment>
<dbReference type="Gene3D" id="3.40.50.720">
    <property type="entry name" value="NAD(P)-binding Rossmann-like Domain"/>
    <property type="match status" value="1"/>
</dbReference>
<evidence type="ECO:0000313" key="3">
    <source>
        <dbReference type="Proteomes" id="UP000550401"/>
    </source>
</evidence>
<dbReference type="Gene3D" id="3.90.25.10">
    <property type="entry name" value="UDP-galactose 4-epimerase, domain 1"/>
    <property type="match status" value="1"/>
</dbReference>
<sequence length="288" mass="31020">MFAITAITGRVGDALAETLLSKGQSVRAVVRDRNKGEPWAARGCDIAIADMNDAGPLTQALAGVEGAFILLPPLFDPSPGFPETRAMIAIIREALEQAAPPKAVVLSTIGADAMQPNLLSGLRFLEEALASLEMPLTFLRAAWFMENAEWDIASARDEGVIRSCLQPLERPVPMIAIADVGRTAAELLLEKWNGKRVVELQAGERVSPNRIAAAFGKALGRDVKAEIVARETWEAIFRAQGMNNPVPRMQMLDGFNEGWIDFRDQGAHARKGRIGIDDAIASLVAGKG</sequence>
<dbReference type="EMBL" id="JACGXL010000001">
    <property type="protein sequence ID" value="MBA8886236.1"/>
    <property type="molecule type" value="Genomic_DNA"/>
</dbReference>
<dbReference type="PANTHER" id="PTHR43162:SF1">
    <property type="entry name" value="PRESTALK A DIFFERENTIATION PROTEIN A"/>
    <property type="match status" value="1"/>
</dbReference>
<gene>
    <name evidence="2" type="ORF">FHW12_000427</name>
</gene>
<accession>A0A839EUZ7</accession>
<dbReference type="SUPFAM" id="SSF51735">
    <property type="entry name" value="NAD(P)-binding Rossmann-fold domains"/>
    <property type="match status" value="1"/>
</dbReference>
<feature type="domain" description="NmrA-like" evidence="1">
    <location>
        <begin position="4"/>
        <end position="237"/>
    </location>
</feature>
<proteinExistence type="predicted"/>
<protein>
    <submittedName>
        <fullName evidence="2">Uncharacterized protein YbjT (DUF2867 family)</fullName>
    </submittedName>
</protein>
<organism evidence="2 3">
    <name type="scientific">Dokdonella fugitiva</name>
    <dbReference type="NCBI Taxonomy" id="328517"/>
    <lineage>
        <taxon>Bacteria</taxon>
        <taxon>Pseudomonadati</taxon>
        <taxon>Pseudomonadota</taxon>
        <taxon>Gammaproteobacteria</taxon>
        <taxon>Lysobacterales</taxon>
        <taxon>Rhodanobacteraceae</taxon>
        <taxon>Dokdonella</taxon>
    </lineage>
</organism>
<dbReference type="PANTHER" id="PTHR43162">
    <property type="match status" value="1"/>
</dbReference>
<dbReference type="InterPro" id="IPR008030">
    <property type="entry name" value="NmrA-like"/>
</dbReference>
<reference evidence="2 3" key="1">
    <citation type="submission" date="2020-07" db="EMBL/GenBank/DDBJ databases">
        <title>Genomic Encyclopedia of Type Strains, Phase IV (KMG-V): Genome sequencing to study the core and pangenomes of soil and plant-associated prokaryotes.</title>
        <authorList>
            <person name="Whitman W."/>
        </authorList>
    </citation>
    <scope>NUCLEOTIDE SEQUENCE [LARGE SCALE GENOMIC DNA]</scope>
    <source>
        <strain evidence="2 3">RH2WT43</strain>
    </source>
</reference>
<evidence type="ECO:0000259" key="1">
    <source>
        <dbReference type="Pfam" id="PF05368"/>
    </source>
</evidence>
<dbReference type="AlphaFoldDB" id="A0A839EUZ7"/>
<dbReference type="InterPro" id="IPR051604">
    <property type="entry name" value="Ergot_Alk_Oxidoreductase"/>
</dbReference>
<name>A0A839EUZ7_9GAMM</name>